<evidence type="ECO:0000256" key="10">
    <source>
        <dbReference type="SAM" id="MobiDB-lite"/>
    </source>
</evidence>
<gene>
    <name evidence="12" type="ORF">D9619_004067</name>
</gene>
<protein>
    <recommendedName>
        <fullName evidence="1">non-specific serine/threonine protein kinase</fullName>
        <ecNumber evidence="1">2.7.11.1</ecNumber>
    </recommendedName>
</protein>
<dbReference type="PROSITE" id="PS00107">
    <property type="entry name" value="PROTEIN_KINASE_ATP"/>
    <property type="match status" value="1"/>
</dbReference>
<dbReference type="EMBL" id="JAACJJ010000014">
    <property type="protein sequence ID" value="KAF5326725.1"/>
    <property type="molecule type" value="Genomic_DNA"/>
</dbReference>
<dbReference type="PANTHER" id="PTHR24343:SF330">
    <property type="entry name" value="SNF1-ACTIVATING KINASE 1"/>
    <property type="match status" value="1"/>
</dbReference>
<feature type="domain" description="Protein kinase" evidence="11">
    <location>
        <begin position="103"/>
        <end position="470"/>
    </location>
</feature>
<feature type="region of interest" description="Disordered" evidence="10">
    <location>
        <begin position="529"/>
        <end position="690"/>
    </location>
</feature>
<evidence type="ECO:0000256" key="5">
    <source>
        <dbReference type="ARBA" id="ARBA00022777"/>
    </source>
</evidence>
<evidence type="ECO:0000256" key="7">
    <source>
        <dbReference type="ARBA" id="ARBA00047899"/>
    </source>
</evidence>
<dbReference type="SUPFAM" id="SSF56112">
    <property type="entry name" value="Protein kinase-like (PK-like)"/>
    <property type="match status" value="1"/>
</dbReference>
<keyword evidence="13" id="KW-1185">Reference proteome</keyword>
<dbReference type="InterPro" id="IPR011009">
    <property type="entry name" value="Kinase-like_dom_sf"/>
</dbReference>
<feature type="compositionally biased region" description="Low complexity" evidence="10">
    <location>
        <begin position="668"/>
        <end position="681"/>
    </location>
</feature>
<dbReference type="PROSITE" id="PS50011">
    <property type="entry name" value="PROTEIN_KINASE_DOM"/>
    <property type="match status" value="1"/>
</dbReference>
<keyword evidence="6 9" id="KW-0067">ATP-binding</keyword>
<keyword evidence="3" id="KW-0808">Transferase</keyword>
<dbReference type="GO" id="GO:0004674">
    <property type="term" value="F:protein serine/threonine kinase activity"/>
    <property type="evidence" value="ECO:0007669"/>
    <property type="project" value="UniProtKB-KW"/>
</dbReference>
<evidence type="ECO:0000256" key="2">
    <source>
        <dbReference type="ARBA" id="ARBA00022527"/>
    </source>
</evidence>
<evidence type="ECO:0000256" key="3">
    <source>
        <dbReference type="ARBA" id="ARBA00022679"/>
    </source>
</evidence>
<dbReference type="InterPro" id="IPR017441">
    <property type="entry name" value="Protein_kinase_ATP_BS"/>
</dbReference>
<feature type="region of interest" description="Disordered" evidence="10">
    <location>
        <begin position="834"/>
        <end position="903"/>
    </location>
</feature>
<organism evidence="12 13">
    <name type="scientific">Psilocybe cf. subviscida</name>
    <dbReference type="NCBI Taxonomy" id="2480587"/>
    <lineage>
        <taxon>Eukaryota</taxon>
        <taxon>Fungi</taxon>
        <taxon>Dikarya</taxon>
        <taxon>Basidiomycota</taxon>
        <taxon>Agaricomycotina</taxon>
        <taxon>Agaricomycetes</taxon>
        <taxon>Agaricomycetidae</taxon>
        <taxon>Agaricales</taxon>
        <taxon>Agaricineae</taxon>
        <taxon>Strophariaceae</taxon>
        <taxon>Psilocybe</taxon>
    </lineage>
</organism>
<dbReference type="GO" id="GO:0005737">
    <property type="term" value="C:cytoplasm"/>
    <property type="evidence" value="ECO:0007669"/>
    <property type="project" value="TreeGrafter"/>
</dbReference>
<evidence type="ECO:0000256" key="4">
    <source>
        <dbReference type="ARBA" id="ARBA00022741"/>
    </source>
</evidence>
<keyword evidence="4 9" id="KW-0547">Nucleotide-binding</keyword>
<feature type="compositionally biased region" description="Polar residues" evidence="10">
    <location>
        <begin position="849"/>
        <end position="872"/>
    </location>
</feature>
<dbReference type="PANTHER" id="PTHR24343">
    <property type="entry name" value="SERINE/THREONINE KINASE"/>
    <property type="match status" value="1"/>
</dbReference>
<keyword evidence="2" id="KW-0723">Serine/threonine-protein kinase</keyword>
<comment type="catalytic activity">
    <reaction evidence="7">
        <text>L-threonyl-[protein] + ATP = O-phospho-L-threonyl-[protein] + ADP + H(+)</text>
        <dbReference type="Rhea" id="RHEA:46608"/>
        <dbReference type="Rhea" id="RHEA-COMP:11060"/>
        <dbReference type="Rhea" id="RHEA-COMP:11605"/>
        <dbReference type="ChEBI" id="CHEBI:15378"/>
        <dbReference type="ChEBI" id="CHEBI:30013"/>
        <dbReference type="ChEBI" id="CHEBI:30616"/>
        <dbReference type="ChEBI" id="CHEBI:61977"/>
        <dbReference type="ChEBI" id="CHEBI:456216"/>
        <dbReference type="EC" id="2.7.11.1"/>
    </reaction>
</comment>
<evidence type="ECO:0000313" key="12">
    <source>
        <dbReference type="EMBL" id="KAF5326725.1"/>
    </source>
</evidence>
<evidence type="ECO:0000256" key="8">
    <source>
        <dbReference type="ARBA" id="ARBA00048679"/>
    </source>
</evidence>
<dbReference type="EC" id="2.7.11.1" evidence="1"/>
<feature type="binding site" evidence="9">
    <location>
        <position position="141"/>
    </location>
    <ligand>
        <name>ATP</name>
        <dbReference type="ChEBI" id="CHEBI:30616"/>
    </ligand>
</feature>
<accession>A0A8H5F7J7</accession>
<dbReference type="Proteomes" id="UP000567179">
    <property type="component" value="Unassembled WGS sequence"/>
</dbReference>
<sequence length="903" mass="99528">MLSRSWLASRMKTSAPAPASKCRDGVIGVFECSIIANVMIMDLSLSFSLFCLHVMASTSNLKPYQPIIYDPVGDAIDSTHYNKLHTDVDDGSFPSLEVINNTNIRYARVGKGIHGRVHLYIRILPSDRPGQPPRKIPVAIKSLYRHGRTEGGKRFPKSTPIPRTTNATAPVDKILSNDARIRREIAIMKKMRHANIVRLYEVIDEISQTKIYMIMEYMGGGEVKWNDGADKPRPILSIWQTRRIMRDVLLGLEYLHHQGIIHRDIKPANLLWTDDRRQVKIADFGVSHVSLALRLASLGEERSLMGLPEDIAVLWRENDIVQVIGTPSFIAPEVAHLYSSDVIGTFPSSQSSLSVSSSPVPSKVKTAPPITKAIDVWALGVTLYCFLFGTTPFKLPIGAASEYDLYRVIRQDDWTALSSMGSEEIPSGGRHPPLNDDSEGAILMEILDRMLQKSPPQRMTLSQLKNHPWILKDIPNPEEWLRVTSQSIGERITVSPVETLHALPATARSRWWGLRLARHVSTLFNRAGRAPLPETSEDDYDDKRIGVKSAPGRMIRKSFATRETPRSSKPREILPSKPISIPQSNNAARQDKGKGKAPAEPPTRPGIATSPRFPKRAKSKGSKSLRSTSAEKWLPRTGNSTSASALQGLSAAPSTATSTSTGTQPILSSVPGPSSPTSTVTSKRRRWQDWLTNRTQSRSELFPADGKGGIAQPILTTARVGHGFTNANTRRSEEALRGYKQTGAHVVPHYGNNEGDTESLLTAARRAASWGQEGDEPGLANYPPTASFPRPILYLDDVDLDRIGHPTYDVDTDDGMDDMNSGDNWMSHGVSNVDADTATETPTPHAFPTFTSNAPAGSSNIRRASTVSSFADGSSLEGDFEEEDEPDDQDDDNRLTFSPRKRQ</sequence>
<dbReference type="Pfam" id="PF00069">
    <property type="entry name" value="Pkinase"/>
    <property type="match status" value="2"/>
</dbReference>
<reference evidence="12 13" key="1">
    <citation type="journal article" date="2020" name="ISME J.">
        <title>Uncovering the hidden diversity of litter-decomposition mechanisms in mushroom-forming fungi.</title>
        <authorList>
            <person name="Floudas D."/>
            <person name="Bentzer J."/>
            <person name="Ahren D."/>
            <person name="Johansson T."/>
            <person name="Persson P."/>
            <person name="Tunlid A."/>
        </authorList>
    </citation>
    <scope>NUCLEOTIDE SEQUENCE [LARGE SCALE GENOMIC DNA]</scope>
    <source>
        <strain evidence="12 13">CBS 101986</strain>
    </source>
</reference>
<dbReference type="SMART" id="SM00220">
    <property type="entry name" value="S_TKc"/>
    <property type="match status" value="1"/>
</dbReference>
<feature type="compositionally biased region" description="Basic and acidic residues" evidence="10">
    <location>
        <begin position="563"/>
        <end position="574"/>
    </location>
</feature>
<evidence type="ECO:0000313" key="13">
    <source>
        <dbReference type="Proteomes" id="UP000567179"/>
    </source>
</evidence>
<dbReference type="CDD" id="cd14008">
    <property type="entry name" value="STKc_LKB1_CaMKK"/>
    <property type="match status" value="1"/>
</dbReference>
<dbReference type="Gene3D" id="3.30.200.20">
    <property type="entry name" value="Phosphorylase Kinase, domain 1"/>
    <property type="match status" value="1"/>
</dbReference>
<dbReference type="AlphaFoldDB" id="A0A8H5F7J7"/>
<feature type="compositionally biased region" description="Low complexity" evidence="10">
    <location>
        <begin position="650"/>
        <end position="661"/>
    </location>
</feature>
<keyword evidence="5" id="KW-0418">Kinase</keyword>
<dbReference type="Gene3D" id="1.10.510.10">
    <property type="entry name" value="Transferase(Phosphotransferase) domain 1"/>
    <property type="match status" value="1"/>
</dbReference>
<name>A0A8H5F7J7_9AGAR</name>
<evidence type="ECO:0000256" key="6">
    <source>
        <dbReference type="ARBA" id="ARBA00022840"/>
    </source>
</evidence>
<dbReference type="GO" id="GO:0005524">
    <property type="term" value="F:ATP binding"/>
    <property type="evidence" value="ECO:0007669"/>
    <property type="project" value="UniProtKB-UniRule"/>
</dbReference>
<dbReference type="OrthoDB" id="68483at2759"/>
<evidence type="ECO:0000256" key="1">
    <source>
        <dbReference type="ARBA" id="ARBA00012513"/>
    </source>
</evidence>
<feature type="compositionally biased region" description="Acidic residues" evidence="10">
    <location>
        <begin position="878"/>
        <end position="891"/>
    </location>
</feature>
<comment type="caution">
    <text evidence="12">The sequence shown here is derived from an EMBL/GenBank/DDBJ whole genome shotgun (WGS) entry which is preliminary data.</text>
</comment>
<comment type="catalytic activity">
    <reaction evidence="8">
        <text>L-seryl-[protein] + ATP = O-phospho-L-seryl-[protein] + ADP + H(+)</text>
        <dbReference type="Rhea" id="RHEA:17989"/>
        <dbReference type="Rhea" id="RHEA-COMP:9863"/>
        <dbReference type="Rhea" id="RHEA-COMP:11604"/>
        <dbReference type="ChEBI" id="CHEBI:15378"/>
        <dbReference type="ChEBI" id="CHEBI:29999"/>
        <dbReference type="ChEBI" id="CHEBI:30616"/>
        <dbReference type="ChEBI" id="CHEBI:83421"/>
        <dbReference type="ChEBI" id="CHEBI:456216"/>
        <dbReference type="EC" id="2.7.11.1"/>
    </reaction>
</comment>
<feature type="compositionally biased region" description="Basic residues" evidence="10">
    <location>
        <begin position="613"/>
        <end position="623"/>
    </location>
</feature>
<evidence type="ECO:0000256" key="9">
    <source>
        <dbReference type="PROSITE-ProRule" id="PRU10141"/>
    </source>
</evidence>
<proteinExistence type="predicted"/>
<dbReference type="InterPro" id="IPR000719">
    <property type="entry name" value="Prot_kinase_dom"/>
</dbReference>
<feature type="compositionally biased region" description="Polar residues" evidence="10">
    <location>
        <begin position="637"/>
        <end position="647"/>
    </location>
</feature>
<evidence type="ECO:0000259" key="11">
    <source>
        <dbReference type="PROSITE" id="PS50011"/>
    </source>
</evidence>